<dbReference type="AlphaFoldDB" id="A0A4R5A795"/>
<evidence type="ECO:0000313" key="2">
    <source>
        <dbReference type="Proteomes" id="UP000295217"/>
    </source>
</evidence>
<name>A0A4R5A795_9ACTN</name>
<evidence type="ECO:0000313" key="1">
    <source>
        <dbReference type="EMBL" id="TDD67505.1"/>
    </source>
</evidence>
<protein>
    <recommendedName>
        <fullName evidence="3">Polyketide cyclase</fullName>
    </recommendedName>
</protein>
<keyword evidence="2" id="KW-1185">Reference proteome</keyword>
<gene>
    <name evidence="1" type="ORF">E1262_18800</name>
</gene>
<organism evidence="1 2">
    <name type="scientific">Jiangella aurantiaca</name>
    <dbReference type="NCBI Taxonomy" id="2530373"/>
    <lineage>
        <taxon>Bacteria</taxon>
        <taxon>Bacillati</taxon>
        <taxon>Actinomycetota</taxon>
        <taxon>Actinomycetes</taxon>
        <taxon>Jiangellales</taxon>
        <taxon>Jiangellaceae</taxon>
        <taxon>Jiangella</taxon>
    </lineage>
</organism>
<reference evidence="1 2" key="1">
    <citation type="submission" date="2019-02" db="EMBL/GenBank/DDBJ databases">
        <title>Draft genome sequences of novel Actinobacteria.</title>
        <authorList>
            <person name="Sahin N."/>
            <person name="Ay H."/>
            <person name="Saygin H."/>
        </authorList>
    </citation>
    <scope>NUCLEOTIDE SEQUENCE [LARGE SCALE GENOMIC DNA]</scope>
    <source>
        <strain evidence="1 2">8K307</strain>
    </source>
</reference>
<dbReference type="OrthoDB" id="1524368at2"/>
<dbReference type="Gene3D" id="3.30.530.20">
    <property type="match status" value="1"/>
</dbReference>
<proteinExistence type="predicted"/>
<dbReference type="SUPFAM" id="SSF55961">
    <property type="entry name" value="Bet v1-like"/>
    <property type="match status" value="1"/>
</dbReference>
<evidence type="ECO:0008006" key="3">
    <source>
        <dbReference type="Google" id="ProtNLM"/>
    </source>
</evidence>
<dbReference type="Proteomes" id="UP000295217">
    <property type="component" value="Unassembled WGS sequence"/>
</dbReference>
<dbReference type="InterPro" id="IPR023393">
    <property type="entry name" value="START-like_dom_sf"/>
</dbReference>
<dbReference type="EMBL" id="SMLB01000028">
    <property type="protein sequence ID" value="TDD67505.1"/>
    <property type="molecule type" value="Genomic_DNA"/>
</dbReference>
<sequence>MRRSRDTRYHLAEFLGPPAFRCAAPWRSRHMRFTNVISINRSLDQVFDYLIHFENIPRWNYAITETRMITDGPVCVGSRYVQTRTIPSPSTESFEITAFEPRSGFSLSGDLGPFAAHVSYALQPTADATVLTNTMDLRAAGPRRLVARLAAPGIESAVAANLGVLKNLLENGDADTLGRRH</sequence>
<dbReference type="Pfam" id="PF10604">
    <property type="entry name" value="Polyketide_cyc2"/>
    <property type="match status" value="1"/>
</dbReference>
<accession>A0A4R5A795</accession>
<comment type="caution">
    <text evidence="1">The sequence shown here is derived from an EMBL/GenBank/DDBJ whole genome shotgun (WGS) entry which is preliminary data.</text>
</comment>
<dbReference type="InterPro" id="IPR019587">
    <property type="entry name" value="Polyketide_cyclase/dehydratase"/>
</dbReference>